<evidence type="ECO:0000313" key="15">
    <source>
        <dbReference type="EMBL" id="KAL3391045.1"/>
    </source>
</evidence>
<protein>
    <recommendedName>
        <fullName evidence="9 12">Cystathionine beta-synthase</fullName>
        <ecNumber evidence="4 12">4.2.1.22</ecNumber>
    </recommendedName>
</protein>
<keyword evidence="8 12" id="KW-0456">Lyase</keyword>
<comment type="pathway">
    <text evidence="2">Amino-acid biosynthesis; L-cysteine biosynthesis; L-cysteine from L-homocysteine and L-serine: step 1/2.</text>
</comment>
<evidence type="ECO:0000256" key="2">
    <source>
        <dbReference type="ARBA" id="ARBA00005003"/>
    </source>
</evidence>
<evidence type="ECO:0000313" key="16">
    <source>
        <dbReference type="Proteomes" id="UP001627154"/>
    </source>
</evidence>
<dbReference type="PANTHER" id="PTHR10314">
    <property type="entry name" value="CYSTATHIONINE BETA-SYNTHASE"/>
    <property type="match status" value="1"/>
</dbReference>
<reference evidence="15 16" key="1">
    <citation type="journal article" date="2024" name="bioRxiv">
        <title>A reference genome for Trichogramma kaykai: A tiny desert-dwelling parasitoid wasp with competing sex-ratio distorters.</title>
        <authorList>
            <person name="Culotta J."/>
            <person name="Lindsey A.R."/>
        </authorList>
    </citation>
    <scope>NUCLEOTIDE SEQUENCE [LARGE SCALE GENOMIC DNA]</scope>
    <source>
        <strain evidence="15 16">KSX58</strain>
    </source>
</reference>
<dbReference type="GO" id="GO:0030170">
    <property type="term" value="F:pyridoxal phosphate binding"/>
    <property type="evidence" value="ECO:0007669"/>
    <property type="project" value="UniProtKB-ARBA"/>
</dbReference>
<dbReference type="Gene3D" id="3.10.580.10">
    <property type="entry name" value="CBS-domain"/>
    <property type="match status" value="1"/>
</dbReference>
<keyword evidence="12" id="KW-0028">Amino-acid biosynthesis</keyword>
<dbReference type="InterPro" id="IPR046342">
    <property type="entry name" value="CBS_dom_sf"/>
</dbReference>
<dbReference type="InterPro" id="IPR005857">
    <property type="entry name" value="Cysta_beta_synth"/>
</dbReference>
<accession>A0ABD2WD87</accession>
<dbReference type="EC" id="4.2.1.22" evidence="4 12"/>
<evidence type="ECO:0000259" key="13">
    <source>
        <dbReference type="Pfam" id="PF00291"/>
    </source>
</evidence>
<dbReference type="InterPro" id="IPR001926">
    <property type="entry name" value="TrpB-like_PALP"/>
</dbReference>
<organism evidence="15 16">
    <name type="scientific">Trichogramma kaykai</name>
    <dbReference type="NCBI Taxonomy" id="54128"/>
    <lineage>
        <taxon>Eukaryota</taxon>
        <taxon>Metazoa</taxon>
        <taxon>Ecdysozoa</taxon>
        <taxon>Arthropoda</taxon>
        <taxon>Hexapoda</taxon>
        <taxon>Insecta</taxon>
        <taxon>Pterygota</taxon>
        <taxon>Neoptera</taxon>
        <taxon>Endopterygota</taxon>
        <taxon>Hymenoptera</taxon>
        <taxon>Apocrita</taxon>
        <taxon>Proctotrupomorpha</taxon>
        <taxon>Chalcidoidea</taxon>
        <taxon>Trichogrammatidae</taxon>
        <taxon>Trichogramma</taxon>
    </lineage>
</organism>
<evidence type="ECO:0000259" key="14">
    <source>
        <dbReference type="Pfam" id="PF00571"/>
    </source>
</evidence>
<dbReference type="InterPro" id="IPR050214">
    <property type="entry name" value="Cys_Synth/Cystath_Beta-Synth"/>
</dbReference>
<evidence type="ECO:0000256" key="4">
    <source>
        <dbReference type="ARBA" id="ARBA00012041"/>
    </source>
</evidence>
<evidence type="ECO:0000256" key="8">
    <source>
        <dbReference type="ARBA" id="ARBA00023239"/>
    </source>
</evidence>
<keyword evidence="16" id="KW-1185">Reference proteome</keyword>
<comment type="catalytic activity">
    <reaction evidence="11 12">
        <text>L-homocysteine + L-serine = L,L-cystathionine + H2O</text>
        <dbReference type="Rhea" id="RHEA:10112"/>
        <dbReference type="ChEBI" id="CHEBI:15377"/>
        <dbReference type="ChEBI" id="CHEBI:33384"/>
        <dbReference type="ChEBI" id="CHEBI:58161"/>
        <dbReference type="ChEBI" id="CHEBI:58199"/>
        <dbReference type="EC" id="4.2.1.22"/>
    </reaction>
</comment>
<evidence type="ECO:0000256" key="10">
    <source>
        <dbReference type="ARBA" id="ARBA00045425"/>
    </source>
</evidence>
<feature type="domain" description="Tryptophan synthase beta chain-like PALP" evidence="13">
    <location>
        <begin position="46"/>
        <end position="340"/>
    </location>
</feature>
<evidence type="ECO:0000256" key="3">
    <source>
        <dbReference type="ARBA" id="ARBA00007103"/>
    </source>
</evidence>
<comment type="caution">
    <text evidence="15">The sequence shown here is derived from an EMBL/GenBank/DDBJ whole genome shotgun (WGS) entry which is preliminary data.</text>
</comment>
<evidence type="ECO:0000256" key="6">
    <source>
        <dbReference type="ARBA" id="ARBA00023122"/>
    </source>
</evidence>
<evidence type="ECO:0000256" key="5">
    <source>
        <dbReference type="ARBA" id="ARBA00022898"/>
    </source>
</evidence>
<sequence>MHKNVENELIRPDVPSRCTWVPNALGTPHTMRRKQADRMKAMPNILHSIGQTPLVKLNSITKYYGIKCEVLAKCEFMNPGGSVKDRIGYRMVQDAETRGLLKPGCTIIEPTSGNTGIGLAMAAAVKGYRCIIVMPQKMSNEKVYTLQALGAEIVRTPTEAAWNSYEGHIATSQRLQKQIPNSVILDQYTNPGNPLAHFDQTGEEIWEQCDGKIDYLVAGAGTGGTITGIGRKIKELSPNTVVVGVDPEGSILAEPAELNQSDNPYDVEGIGYDFIPTVLDRSIIDRWIKTKDLESFHAARKLIRQEGMLCGGSSGSALAAALKVAKDLPEDKRVVVVLPDGIRNYLTKFVSDSWMESRGYLDTPPATKKNEWWWNLTARALLVEVTKPLHYPIELPTTCRRVCDFLRIRKLAQTAIVNEEGKLRGIAVLNDVQNALIAGDVQPYDDIDKVLTKQYRTVTLTMPLGKLSRMLKTEHYAAVVDEETKKFLGIVTPNELYKMTTPDHSTTTELDL</sequence>
<dbReference type="SUPFAM" id="SSF53686">
    <property type="entry name" value="Tryptophan synthase beta subunit-like PLP-dependent enzymes"/>
    <property type="match status" value="1"/>
</dbReference>
<dbReference type="NCBIfam" id="TIGR01137">
    <property type="entry name" value="cysta_beta"/>
    <property type="match status" value="1"/>
</dbReference>
<dbReference type="Gene3D" id="3.40.50.1100">
    <property type="match status" value="2"/>
</dbReference>
<dbReference type="GO" id="GO:0004122">
    <property type="term" value="F:cystathionine beta-synthase activity"/>
    <property type="evidence" value="ECO:0007669"/>
    <property type="project" value="UniProtKB-UniRule"/>
</dbReference>
<comment type="cofactor">
    <cofactor evidence="1 12">
        <name>pyridoxal 5'-phosphate</name>
        <dbReference type="ChEBI" id="CHEBI:597326"/>
    </cofactor>
</comment>
<comment type="function">
    <text evidence="10">Hydro-lyase catalyzing the first step of the transsulfuration pathway, where the hydroxyl group of L-serine is displaced by L-homocysteine in a beta-replacement reaction to form L-cystathionine, the precursor of L-cysteine. This catabolic route allows the elimination of L-methionine and the toxic metabolite L-homocysteine. Also involved in the production of hydrogen sulfide, a gasotransmitter with signaling and cytoprotective effects on neurons.</text>
</comment>
<comment type="similarity">
    <text evidence="3 12">Belongs to the cysteine synthase/cystathionine beta-synthase family.</text>
</comment>
<dbReference type="Pfam" id="PF00291">
    <property type="entry name" value="PALP"/>
    <property type="match status" value="1"/>
</dbReference>
<dbReference type="FunFam" id="3.40.50.1100:FF:000118">
    <property type="entry name" value="Related to CYS4-cystathionine beta-synthase"/>
    <property type="match status" value="1"/>
</dbReference>
<dbReference type="EMBL" id="JBJJXI010000112">
    <property type="protein sequence ID" value="KAL3391045.1"/>
    <property type="molecule type" value="Genomic_DNA"/>
</dbReference>
<feature type="domain" description="CBS" evidence="14">
    <location>
        <begin position="450"/>
        <end position="496"/>
    </location>
</feature>
<name>A0ABD2WD87_9HYME</name>
<dbReference type="FunFam" id="3.40.50.1100:FF:000003">
    <property type="entry name" value="Cystathionine beta-synthase"/>
    <property type="match status" value="1"/>
</dbReference>
<dbReference type="GO" id="GO:0006535">
    <property type="term" value="P:cysteine biosynthetic process from serine"/>
    <property type="evidence" value="ECO:0007669"/>
    <property type="project" value="UniProtKB-UniRule"/>
</dbReference>
<evidence type="ECO:0000256" key="11">
    <source>
        <dbReference type="ARBA" id="ARBA00047490"/>
    </source>
</evidence>
<keyword evidence="5 12" id="KW-0663">Pyridoxal phosphate</keyword>
<evidence type="ECO:0000256" key="7">
    <source>
        <dbReference type="ARBA" id="ARBA00023192"/>
    </source>
</evidence>
<dbReference type="Proteomes" id="UP001627154">
    <property type="component" value="Unassembled WGS sequence"/>
</dbReference>
<dbReference type="InterPro" id="IPR000644">
    <property type="entry name" value="CBS_dom"/>
</dbReference>
<gene>
    <name evidence="15" type="ORF">TKK_014115</name>
</gene>
<evidence type="ECO:0000256" key="1">
    <source>
        <dbReference type="ARBA" id="ARBA00001933"/>
    </source>
</evidence>
<dbReference type="AlphaFoldDB" id="A0ABD2WD87"/>
<dbReference type="SUPFAM" id="SSF54631">
    <property type="entry name" value="CBS-domain pair"/>
    <property type="match status" value="1"/>
</dbReference>
<keyword evidence="6 12" id="KW-0129">CBS domain</keyword>
<dbReference type="GO" id="GO:0019343">
    <property type="term" value="P:cysteine biosynthetic process via cystathionine"/>
    <property type="evidence" value="ECO:0007669"/>
    <property type="project" value="UniProtKB-UniRule"/>
</dbReference>
<dbReference type="Pfam" id="PF00571">
    <property type="entry name" value="CBS"/>
    <property type="match status" value="1"/>
</dbReference>
<evidence type="ECO:0000256" key="12">
    <source>
        <dbReference type="RuleBase" id="RU361204"/>
    </source>
</evidence>
<evidence type="ECO:0000256" key="9">
    <source>
        <dbReference type="ARBA" id="ARBA00026192"/>
    </source>
</evidence>
<dbReference type="InterPro" id="IPR001216">
    <property type="entry name" value="P-phosphate_BS"/>
</dbReference>
<dbReference type="CDD" id="cd01561">
    <property type="entry name" value="CBS_like"/>
    <property type="match status" value="1"/>
</dbReference>
<proteinExistence type="inferred from homology"/>
<dbReference type="PROSITE" id="PS00901">
    <property type="entry name" value="CYS_SYNTHASE"/>
    <property type="match status" value="1"/>
</dbReference>
<dbReference type="InterPro" id="IPR036052">
    <property type="entry name" value="TrpB-like_PALP_sf"/>
</dbReference>
<keyword evidence="7 12" id="KW-0198">Cysteine biosynthesis</keyword>